<dbReference type="GO" id="GO:0055085">
    <property type="term" value="P:transmembrane transport"/>
    <property type="evidence" value="ECO:0007669"/>
    <property type="project" value="InterPro"/>
</dbReference>
<evidence type="ECO:0000313" key="7">
    <source>
        <dbReference type="Proteomes" id="UP000305539"/>
    </source>
</evidence>
<proteinExistence type="inferred from homology"/>
<dbReference type="PANTHER" id="PTHR33376:SF4">
    <property type="entry name" value="SIALIC ACID-BINDING PERIPLASMIC PROTEIN SIAP"/>
    <property type="match status" value="1"/>
</dbReference>
<dbReference type="RefSeq" id="WP_136896270.1">
    <property type="nucleotide sequence ID" value="NZ_SWJE01000008.1"/>
</dbReference>
<evidence type="ECO:0000256" key="5">
    <source>
        <dbReference type="SAM" id="SignalP"/>
    </source>
</evidence>
<name>A0A4U1I415_9BURK</name>
<comment type="subcellular location">
    <subcellularLocation>
        <location evidence="1">Cell envelope</location>
    </subcellularLocation>
</comment>
<dbReference type="Proteomes" id="UP000305539">
    <property type="component" value="Unassembled WGS sequence"/>
</dbReference>
<organism evidence="6 7">
    <name type="scientific">Trinickia terrae</name>
    <dbReference type="NCBI Taxonomy" id="2571161"/>
    <lineage>
        <taxon>Bacteria</taxon>
        <taxon>Pseudomonadati</taxon>
        <taxon>Pseudomonadota</taxon>
        <taxon>Betaproteobacteria</taxon>
        <taxon>Burkholderiales</taxon>
        <taxon>Burkholderiaceae</taxon>
        <taxon>Trinickia</taxon>
    </lineage>
</organism>
<dbReference type="Pfam" id="PF03480">
    <property type="entry name" value="DctP"/>
    <property type="match status" value="1"/>
</dbReference>
<dbReference type="InterPro" id="IPR038404">
    <property type="entry name" value="TRAP_DctP_sf"/>
</dbReference>
<dbReference type="InterPro" id="IPR004682">
    <property type="entry name" value="TRAP_DctP"/>
</dbReference>
<dbReference type="PROSITE" id="PS51318">
    <property type="entry name" value="TAT"/>
    <property type="match status" value="1"/>
</dbReference>
<feature type="chain" id="PRO_5020499338" evidence="5">
    <location>
        <begin position="39"/>
        <end position="346"/>
    </location>
</feature>
<evidence type="ECO:0000256" key="3">
    <source>
        <dbReference type="ARBA" id="ARBA00022448"/>
    </source>
</evidence>
<dbReference type="NCBIfam" id="NF037995">
    <property type="entry name" value="TRAP_S1"/>
    <property type="match status" value="1"/>
</dbReference>
<dbReference type="PIRSF" id="PIRSF006470">
    <property type="entry name" value="DctB"/>
    <property type="match status" value="1"/>
</dbReference>
<evidence type="ECO:0000313" key="6">
    <source>
        <dbReference type="EMBL" id="TKC88006.1"/>
    </source>
</evidence>
<keyword evidence="7" id="KW-1185">Reference proteome</keyword>
<dbReference type="OrthoDB" id="9794826at2"/>
<dbReference type="PANTHER" id="PTHR33376">
    <property type="match status" value="1"/>
</dbReference>
<evidence type="ECO:0000256" key="2">
    <source>
        <dbReference type="ARBA" id="ARBA00009023"/>
    </source>
</evidence>
<dbReference type="SUPFAM" id="SSF53850">
    <property type="entry name" value="Periplasmic binding protein-like II"/>
    <property type="match status" value="1"/>
</dbReference>
<dbReference type="GO" id="GO:0030288">
    <property type="term" value="C:outer membrane-bounded periplasmic space"/>
    <property type="evidence" value="ECO:0007669"/>
    <property type="project" value="InterPro"/>
</dbReference>
<comment type="similarity">
    <text evidence="2">Belongs to the bacterial solute-binding protein 7 family.</text>
</comment>
<reference evidence="6 7" key="1">
    <citation type="submission" date="2019-04" db="EMBL/GenBank/DDBJ databases">
        <title>Trinickia sp. 7GSK02, isolated from subtropical forest soil.</title>
        <authorList>
            <person name="Gao Z.-H."/>
            <person name="Qiu L.-H."/>
        </authorList>
    </citation>
    <scope>NUCLEOTIDE SEQUENCE [LARGE SCALE GENOMIC DNA]</scope>
    <source>
        <strain evidence="6 7">7GSK02</strain>
    </source>
</reference>
<dbReference type="CDD" id="cd13603">
    <property type="entry name" value="PBP2_TRAP_Siap_TeaA_like"/>
    <property type="match status" value="1"/>
</dbReference>
<dbReference type="InterPro" id="IPR018389">
    <property type="entry name" value="DctP_fam"/>
</dbReference>
<dbReference type="NCBIfam" id="TIGR00787">
    <property type="entry name" value="dctP"/>
    <property type="match status" value="1"/>
</dbReference>
<evidence type="ECO:0000256" key="1">
    <source>
        <dbReference type="ARBA" id="ARBA00004196"/>
    </source>
</evidence>
<gene>
    <name evidence="6" type="ORF">FAZ69_17285</name>
</gene>
<keyword evidence="3" id="KW-0813">Transport</keyword>
<comment type="caution">
    <text evidence="6">The sequence shown here is derived from an EMBL/GenBank/DDBJ whole genome shotgun (WGS) entry which is preliminary data.</text>
</comment>
<accession>A0A4U1I415</accession>
<evidence type="ECO:0000256" key="4">
    <source>
        <dbReference type="ARBA" id="ARBA00022729"/>
    </source>
</evidence>
<dbReference type="InterPro" id="IPR006311">
    <property type="entry name" value="TAT_signal"/>
</dbReference>
<protein>
    <submittedName>
        <fullName evidence="6">TRAP transporter substrate-binding protein</fullName>
    </submittedName>
</protein>
<dbReference type="AlphaFoldDB" id="A0A4U1I415"/>
<keyword evidence="4 5" id="KW-0732">Signal</keyword>
<sequence length="346" mass="37816">MSTQSNARSGIDRRTFLKAGASLTVAAPFLSLARRASAAEFSYKFATGQDPTHPVNVRGQEALNRIREATSGRVDIKLFPANQLGSDTDLLSQVRNGGVEFFNQASSILATLTPAAGIVNTGFAFKDYDTVWRAMDGDLGNYIRAQITKSGIVSVCPAWDNGFRQISSSTRPLKTPTDLKGFKIRVPQAPMLTSLFKALDAGPTPINFNELYSALQTGVVEGQENPLPIIATAKLYEVQKYISLTSHVWDGYWILGNTAAWNKLPPDLRAIVQREFARAGADQRADIAKLSQSLRNDLKGKGITFIDVDREAFRGALAKTSFYGDWKAKYGPEAWGLLEKYAGKLA</sequence>
<feature type="signal peptide" evidence="5">
    <location>
        <begin position="1"/>
        <end position="38"/>
    </location>
</feature>
<dbReference type="EMBL" id="SWJE01000008">
    <property type="protein sequence ID" value="TKC88006.1"/>
    <property type="molecule type" value="Genomic_DNA"/>
</dbReference>
<dbReference type="Gene3D" id="3.40.190.170">
    <property type="entry name" value="Bacterial extracellular solute-binding protein, family 7"/>
    <property type="match status" value="1"/>
</dbReference>